<protein>
    <submittedName>
        <fullName evidence="1">Uncharacterized protein</fullName>
    </submittedName>
</protein>
<proteinExistence type="predicted"/>
<dbReference type="Proteomes" id="UP000314294">
    <property type="component" value="Unassembled WGS sequence"/>
</dbReference>
<accession>A0A4Z2H752</accession>
<gene>
    <name evidence="1" type="ORF">EYF80_028198</name>
</gene>
<keyword evidence="2" id="KW-1185">Reference proteome</keyword>
<sequence>MNVRFSVLYSCRSAKAAVCVHQAAPGGTQQMSQQAARQTANGPHRERVVRDMKGGDAIIRTNMAAMAHVFLAHRVRSIHIEKDTILLENICGRQTCFTS</sequence>
<comment type="caution">
    <text evidence="1">The sequence shown here is derived from an EMBL/GenBank/DDBJ whole genome shotgun (WGS) entry which is preliminary data.</text>
</comment>
<name>A0A4Z2H752_9TELE</name>
<evidence type="ECO:0000313" key="2">
    <source>
        <dbReference type="Proteomes" id="UP000314294"/>
    </source>
</evidence>
<dbReference type="EMBL" id="SRLO01000313">
    <property type="protein sequence ID" value="TNN61586.1"/>
    <property type="molecule type" value="Genomic_DNA"/>
</dbReference>
<evidence type="ECO:0000313" key="1">
    <source>
        <dbReference type="EMBL" id="TNN61586.1"/>
    </source>
</evidence>
<reference evidence="1 2" key="1">
    <citation type="submission" date="2019-03" db="EMBL/GenBank/DDBJ databases">
        <title>First draft genome of Liparis tanakae, snailfish: a comprehensive survey of snailfish specific genes.</title>
        <authorList>
            <person name="Kim W."/>
            <person name="Song I."/>
            <person name="Jeong J.-H."/>
            <person name="Kim D."/>
            <person name="Kim S."/>
            <person name="Ryu S."/>
            <person name="Song J.Y."/>
            <person name="Lee S.K."/>
        </authorList>
    </citation>
    <scope>NUCLEOTIDE SEQUENCE [LARGE SCALE GENOMIC DNA]</scope>
    <source>
        <tissue evidence="1">Muscle</tissue>
    </source>
</reference>
<dbReference type="AlphaFoldDB" id="A0A4Z2H752"/>
<organism evidence="1 2">
    <name type="scientific">Liparis tanakae</name>
    <name type="common">Tanaka's snailfish</name>
    <dbReference type="NCBI Taxonomy" id="230148"/>
    <lineage>
        <taxon>Eukaryota</taxon>
        <taxon>Metazoa</taxon>
        <taxon>Chordata</taxon>
        <taxon>Craniata</taxon>
        <taxon>Vertebrata</taxon>
        <taxon>Euteleostomi</taxon>
        <taxon>Actinopterygii</taxon>
        <taxon>Neopterygii</taxon>
        <taxon>Teleostei</taxon>
        <taxon>Neoteleostei</taxon>
        <taxon>Acanthomorphata</taxon>
        <taxon>Eupercaria</taxon>
        <taxon>Perciformes</taxon>
        <taxon>Cottioidei</taxon>
        <taxon>Cottales</taxon>
        <taxon>Liparidae</taxon>
        <taxon>Liparis</taxon>
    </lineage>
</organism>